<evidence type="ECO:0000256" key="1">
    <source>
        <dbReference type="SAM" id="MobiDB-lite"/>
    </source>
</evidence>
<organism evidence="2 3">
    <name type="scientific">Ceratodon purpureus</name>
    <name type="common">Fire moss</name>
    <name type="synonym">Dicranum purpureum</name>
    <dbReference type="NCBI Taxonomy" id="3225"/>
    <lineage>
        <taxon>Eukaryota</taxon>
        <taxon>Viridiplantae</taxon>
        <taxon>Streptophyta</taxon>
        <taxon>Embryophyta</taxon>
        <taxon>Bryophyta</taxon>
        <taxon>Bryophytina</taxon>
        <taxon>Bryopsida</taxon>
        <taxon>Dicranidae</taxon>
        <taxon>Pseudoditrichales</taxon>
        <taxon>Ditrichaceae</taxon>
        <taxon>Ceratodon</taxon>
    </lineage>
</organism>
<keyword evidence="3" id="KW-1185">Reference proteome</keyword>
<gene>
    <name evidence="2" type="ORF">KC19_VG326700</name>
</gene>
<evidence type="ECO:0000313" key="2">
    <source>
        <dbReference type="EMBL" id="KAG0575204.1"/>
    </source>
</evidence>
<accession>A0A8T0HVY4</accession>
<name>A0A8T0HVY4_CERPU</name>
<dbReference type="AlphaFoldDB" id="A0A8T0HVY4"/>
<dbReference type="Proteomes" id="UP000822688">
    <property type="component" value="Chromosome V"/>
</dbReference>
<comment type="caution">
    <text evidence="2">The sequence shown here is derived from an EMBL/GenBank/DDBJ whole genome shotgun (WGS) entry which is preliminary data.</text>
</comment>
<proteinExistence type="predicted"/>
<protein>
    <submittedName>
        <fullName evidence="2">Uncharacterized protein</fullName>
    </submittedName>
</protein>
<feature type="region of interest" description="Disordered" evidence="1">
    <location>
        <begin position="1"/>
        <end position="55"/>
    </location>
</feature>
<reference evidence="2" key="1">
    <citation type="submission" date="2020-06" db="EMBL/GenBank/DDBJ databases">
        <title>WGS assembly of Ceratodon purpureus strain R40.</title>
        <authorList>
            <person name="Carey S.B."/>
            <person name="Jenkins J."/>
            <person name="Shu S."/>
            <person name="Lovell J.T."/>
            <person name="Sreedasyam A."/>
            <person name="Maumus F."/>
            <person name="Tiley G.P."/>
            <person name="Fernandez-Pozo N."/>
            <person name="Barry K."/>
            <person name="Chen C."/>
            <person name="Wang M."/>
            <person name="Lipzen A."/>
            <person name="Daum C."/>
            <person name="Saski C.A."/>
            <person name="Payton A.C."/>
            <person name="Mcbreen J.C."/>
            <person name="Conrad R.E."/>
            <person name="Kollar L.M."/>
            <person name="Olsson S."/>
            <person name="Huttunen S."/>
            <person name="Landis J.B."/>
            <person name="Wickett N.J."/>
            <person name="Johnson M.G."/>
            <person name="Rensing S.A."/>
            <person name="Grimwood J."/>
            <person name="Schmutz J."/>
            <person name="Mcdaniel S.F."/>
        </authorList>
    </citation>
    <scope>NUCLEOTIDE SEQUENCE</scope>
    <source>
        <strain evidence="2">R40</strain>
    </source>
</reference>
<evidence type="ECO:0000313" key="3">
    <source>
        <dbReference type="Proteomes" id="UP000822688"/>
    </source>
</evidence>
<dbReference type="EMBL" id="CM026426">
    <property type="protein sequence ID" value="KAG0575204.1"/>
    <property type="molecule type" value="Genomic_DNA"/>
</dbReference>
<sequence>MSPFRRAKAAPTHTNASQQLKPRFSAKRKFRAESPRSRHTSLRRPSTPPNPLLTHPWRAKTAIEVAETPGCSVGEGSCQRNSPRGENEIAPSRIGSCRWAEGRTECIRGVRVRQGKVEMKHPCTAGCGQASARRVDRR</sequence>